<keyword evidence="3" id="KW-1280">Immunoglobulin</keyword>
<dbReference type="SMART" id="SM00409">
    <property type="entry name" value="IG"/>
    <property type="match status" value="1"/>
</dbReference>
<dbReference type="PROSITE" id="PS50835">
    <property type="entry name" value="IG_LIKE"/>
    <property type="match status" value="1"/>
</dbReference>
<dbReference type="AlphaFoldDB" id="A0A4W5LJS7"/>
<dbReference type="InterPro" id="IPR003597">
    <property type="entry name" value="Ig_C1-set"/>
</dbReference>
<reference evidence="5" key="3">
    <citation type="submission" date="2025-09" db="UniProtKB">
        <authorList>
            <consortium name="Ensembl"/>
        </authorList>
    </citation>
    <scope>IDENTIFICATION</scope>
</reference>
<dbReference type="InterPro" id="IPR003599">
    <property type="entry name" value="Ig_sub"/>
</dbReference>
<keyword evidence="1" id="KW-0391">Immunity</keyword>
<accession>A0A4W5LJS7</accession>
<keyword evidence="6" id="KW-1185">Reference proteome</keyword>
<dbReference type="Ensembl" id="ENSHHUT00000027288.1">
    <property type="protein sequence ID" value="ENSHHUP00000026251.1"/>
    <property type="gene ID" value="ENSHHUG00000016633.1"/>
</dbReference>
<dbReference type="GO" id="GO:0005576">
    <property type="term" value="C:extracellular region"/>
    <property type="evidence" value="ECO:0007669"/>
    <property type="project" value="UniProtKB-ARBA"/>
</dbReference>
<name>A0A4W5LJS7_9TELE</name>
<dbReference type="Pfam" id="PF07686">
    <property type="entry name" value="V-set"/>
    <property type="match status" value="1"/>
</dbReference>
<dbReference type="InterPro" id="IPR007110">
    <property type="entry name" value="Ig-like_dom"/>
</dbReference>
<dbReference type="InterPro" id="IPR036179">
    <property type="entry name" value="Ig-like_dom_sf"/>
</dbReference>
<dbReference type="SMART" id="SM00406">
    <property type="entry name" value="IGv"/>
    <property type="match status" value="1"/>
</dbReference>
<dbReference type="STRING" id="62062.ENSHHUP00000026251"/>
<evidence type="ECO:0000256" key="3">
    <source>
        <dbReference type="ARBA" id="ARBA00043265"/>
    </source>
</evidence>
<dbReference type="SUPFAM" id="SSF48726">
    <property type="entry name" value="Immunoglobulin"/>
    <property type="match status" value="2"/>
</dbReference>
<sequence>GFYNYRLLYALDKSGPVVKKTEESHQLTCTYDEISNDNAAIGWIRQAPGKGLECVAYISAPSSSIISYSQSVKNRFTISRDNSMKQVYLQFCYLRAEDTAVYYCIAVKRVVFALLGIRPCNTVYGAYFDYWGKGTTVTVSSAATVSPSLFPLLNCGTPANDFYSIGCIATGFSPSSLTFKWTDDNRKALTEFVQYPAVLSGGTYTAVSQLPLVVSLPAFHLPHSPSNGQTTTGRR</sequence>
<reference evidence="5" key="2">
    <citation type="submission" date="2025-08" db="UniProtKB">
        <authorList>
            <consortium name="Ensembl"/>
        </authorList>
    </citation>
    <scope>IDENTIFICATION</scope>
</reference>
<dbReference type="Pfam" id="PF07654">
    <property type="entry name" value="C1-set"/>
    <property type="match status" value="1"/>
</dbReference>
<keyword evidence="2" id="KW-1064">Adaptive immunity</keyword>
<proteinExistence type="predicted"/>
<feature type="domain" description="Ig-like" evidence="4">
    <location>
        <begin position="15"/>
        <end position="106"/>
    </location>
</feature>
<dbReference type="Proteomes" id="UP000314982">
    <property type="component" value="Unassembled WGS sequence"/>
</dbReference>
<evidence type="ECO:0000256" key="2">
    <source>
        <dbReference type="ARBA" id="ARBA00023130"/>
    </source>
</evidence>
<dbReference type="Gene3D" id="2.60.40.10">
    <property type="entry name" value="Immunoglobulins"/>
    <property type="match status" value="2"/>
</dbReference>
<dbReference type="InterPro" id="IPR013106">
    <property type="entry name" value="Ig_V-set"/>
</dbReference>
<dbReference type="GeneTree" id="ENSGT01140000282517"/>
<dbReference type="GO" id="GO:0002250">
    <property type="term" value="P:adaptive immune response"/>
    <property type="evidence" value="ECO:0007669"/>
    <property type="project" value="UniProtKB-KW"/>
</dbReference>
<dbReference type="InterPro" id="IPR050199">
    <property type="entry name" value="IgHV"/>
</dbReference>
<protein>
    <recommendedName>
        <fullName evidence="4">Ig-like domain-containing protein</fullName>
    </recommendedName>
</protein>
<reference evidence="6" key="1">
    <citation type="submission" date="2018-06" db="EMBL/GenBank/DDBJ databases">
        <title>Genome assembly of Danube salmon.</title>
        <authorList>
            <person name="Macqueen D.J."/>
            <person name="Gundappa M.K."/>
        </authorList>
    </citation>
    <scope>NUCLEOTIDE SEQUENCE [LARGE SCALE GENOMIC DNA]</scope>
</reference>
<dbReference type="GO" id="GO:0019814">
    <property type="term" value="C:immunoglobulin complex"/>
    <property type="evidence" value="ECO:0007669"/>
    <property type="project" value="UniProtKB-KW"/>
</dbReference>
<dbReference type="InterPro" id="IPR013783">
    <property type="entry name" value="Ig-like_fold"/>
</dbReference>
<evidence type="ECO:0000313" key="5">
    <source>
        <dbReference type="Ensembl" id="ENSHHUP00000026251.1"/>
    </source>
</evidence>
<evidence type="ECO:0000256" key="1">
    <source>
        <dbReference type="ARBA" id="ARBA00022859"/>
    </source>
</evidence>
<evidence type="ECO:0000313" key="6">
    <source>
        <dbReference type="Proteomes" id="UP000314982"/>
    </source>
</evidence>
<dbReference type="PANTHER" id="PTHR23266">
    <property type="entry name" value="IMMUNOGLOBULIN HEAVY CHAIN"/>
    <property type="match status" value="1"/>
</dbReference>
<organism evidence="5 6">
    <name type="scientific">Hucho hucho</name>
    <name type="common">huchen</name>
    <dbReference type="NCBI Taxonomy" id="62062"/>
    <lineage>
        <taxon>Eukaryota</taxon>
        <taxon>Metazoa</taxon>
        <taxon>Chordata</taxon>
        <taxon>Craniata</taxon>
        <taxon>Vertebrata</taxon>
        <taxon>Euteleostomi</taxon>
        <taxon>Actinopterygii</taxon>
        <taxon>Neopterygii</taxon>
        <taxon>Teleostei</taxon>
        <taxon>Protacanthopterygii</taxon>
        <taxon>Salmoniformes</taxon>
        <taxon>Salmonidae</taxon>
        <taxon>Salmoninae</taxon>
        <taxon>Hucho</taxon>
    </lineage>
</organism>
<evidence type="ECO:0000259" key="4">
    <source>
        <dbReference type="PROSITE" id="PS50835"/>
    </source>
</evidence>